<comment type="caution">
    <text evidence="1">The sequence shown here is derived from an EMBL/GenBank/DDBJ whole genome shotgun (WGS) entry which is preliminary data.</text>
</comment>
<evidence type="ECO:0008006" key="5">
    <source>
        <dbReference type="Google" id="ProtNLM"/>
    </source>
</evidence>
<reference evidence="1 3" key="1">
    <citation type="journal article" date="2014" name="Genome Announc.">
        <title>Draft Genome Sequences of Two Vibrionaceae Species, Vibrio ponticus C121 and Photobacterium aphoticum C119, Isolated as Coral Reef Microbiota.</title>
        <authorList>
            <person name="Al-saari N."/>
            <person name="Meirelles P.M."/>
            <person name="Mino S."/>
            <person name="Suda W."/>
            <person name="Oshima K."/>
            <person name="Hattori M."/>
            <person name="Ohkuma M."/>
            <person name="Thompson F.L."/>
            <person name="Gomez-Gil B."/>
            <person name="Sawabe T."/>
            <person name="Sawabe T."/>
        </authorList>
    </citation>
    <scope>NUCLEOTIDE SEQUENCE [LARGE SCALE GENOMIC DNA]</scope>
    <source>
        <strain evidence="1 3">JCM 19237</strain>
    </source>
</reference>
<protein>
    <recommendedName>
        <fullName evidence="5">DUF1840 domain-containing protein</fullName>
    </recommendedName>
</protein>
<evidence type="ECO:0000313" key="1">
    <source>
        <dbReference type="EMBL" id="GAL03079.1"/>
    </source>
</evidence>
<gene>
    <name evidence="2" type="ORF">ABT58_06730</name>
    <name evidence="1" type="ORF">JCM19237_5972</name>
</gene>
<dbReference type="RefSeq" id="WP_047873521.1">
    <property type="nucleotide sequence ID" value="NZ_BMYC01000001.1"/>
</dbReference>
<evidence type="ECO:0000313" key="3">
    <source>
        <dbReference type="Proteomes" id="UP000029227"/>
    </source>
</evidence>
<dbReference type="EMBL" id="BBMN01000001">
    <property type="protein sequence ID" value="GAL03079.1"/>
    <property type="molecule type" value="Genomic_DNA"/>
</dbReference>
<name>A0A090QMP7_9GAMM</name>
<dbReference type="Pfam" id="PF08895">
    <property type="entry name" value="DUF1840"/>
    <property type="match status" value="1"/>
</dbReference>
<keyword evidence="4" id="KW-1185">Reference proteome</keyword>
<dbReference type="InterPro" id="IPR014991">
    <property type="entry name" value="DUF1840"/>
</dbReference>
<evidence type="ECO:0000313" key="4">
    <source>
        <dbReference type="Proteomes" id="UP000036426"/>
    </source>
</evidence>
<dbReference type="EMBL" id="LDOV01000010">
    <property type="protein sequence ID" value="KLV02066.1"/>
    <property type="molecule type" value="Genomic_DNA"/>
</dbReference>
<dbReference type="Proteomes" id="UP000036426">
    <property type="component" value="Unassembled WGS sequence"/>
</dbReference>
<evidence type="ECO:0000313" key="2">
    <source>
        <dbReference type="EMBL" id="KLV02066.1"/>
    </source>
</evidence>
<dbReference type="PATRIC" id="fig|754436.4.peg.1439"/>
<organism evidence="1 3">
    <name type="scientific">Photobacterium aphoticum</name>
    <dbReference type="NCBI Taxonomy" id="754436"/>
    <lineage>
        <taxon>Bacteria</taxon>
        <taxon>Pseudomonadati</taxon>
        <taxon>Pseudomonadota</taxon>
        <taxon>Gammaproteobacteria</taxon>
        <taxon>Vibrionales</taxon>
        <taxon>Vibrionaceae</taxon>
        <taxon>Photobacterium</taxon>
    </lineage>
</organism>
<dbReference type="Proteomes" id="UP000029227">
    <property type="component" value="Unassembled WGS sequence"/>
</dbReference>
<dbReference type="AlphaFoldDB" id="A0A090QMP7"/>
<proteinExistence type="predicted"/>
<reference evidence="2 4" key="2">
    <citation type="submission" date="2015-05" db="EMBL/GenBank/DDBJ databases">
        <title>Photobacterium galathea sp. nov.</title>
        <authorList>
            <person name="Machado H."/>
            <person name="Gram L."/>
        </authorList>
    </citation>
    <scope>NUCLEOTIDE SEQUENCE [LARGE SCALE GENOMIC DNA]</scope>
    <source>
        <strain evidence="2 4">DSM 25995</strain>
    </source>
</reference>
<accession>A0A090QMP7</accession>
<dbReference type="eggNOG" id="ENOG5030N4C">
    <property type="taxonomic scope" value="Bacteria"/>
</dbReference>
<sequence>MLVTFKSKSSADIMMFGDVAHQMLRMMGYPEQVPGAIEPEDIPTALSKLTLATEKIHLDEQAFEHLVSEELDEVNELDVEPAVSLHTRAIPLIAMLKAAQAADEYVMWE</sequence>
<dbReference type="STRING" id="754436.JCM19237_5972"/>
<dbReference type="OrthoDB" id="5625523at2"/>